<evidence type="ECO:0000313" key="1">
    <source>
        <dbReference type="EMBL" id="WED64297.1"/>
    </source>
</evidence>
<proteinExistence type="predicted"/>
<dbReference type="RefSeq" id="WP_330931038.1">
    <property type="nucleotide sequence ID" value="NZ_CP119075.1"/>
</dbReference>
<dbReference type="AlphaFoldDB" id="A0AAF0A0K8"/>
<accession>A0AAF0A0K8</accession>
<evidence type="ECO:0000313" key="2">
    <source>
        <dbReference type="Proteomes" id="UP001218638"/>
    </source>
</evidence>
<dbReference type="Proteomes" id="UP001218638">
    <property type="component" value="Chromosome"/>
</dbReference>
<sequence>MVLTSQQITEAALHLSERERLGVTAALWKSLGGNDEALADMQALARSHELTSGEVSAKTHDEVFKNARAGLG</sequence>
<protein>
    <submittedName>
        <fullName evidence="1">Uncharacterized protein</fullName>
    </submittedName>
</protein>
<organism evidence="1 2">
    <name type="scientific">Synoicihabitans lomoniglobus</name>
    <dbReference type="NCBI Taxonomy" id="2909285"/>
    <lineage>
        <taxon>Bacteria</taxon>
        <taxon>Pseudomonadati</taxon>
        <taxon>Verrucomicrobiota</taxon>
        <taxon>Opitutia</taxon>
        <taxon>Opitutales</taxon>
        <taxon>Opitutaceae</taxon>
        <taxon>Synoicihabitans</taxon>
    </lineage>
</organism>
<dbReference type="EMBL" id="CP119075">
    <property type="protein sequence ID" value="WED64297.1"/>
    <property type="molecule type" value="Genomic_DNA"/>
</dbReference>
<reference evidence="1" key="1">
    <citation type="submission" date="2023-03" db="EMBL/GenBank/DDBJ databases">
        <title>Lomoglobus Profundus gen. nov., sp. nov., a novel member of the phylum Verrucomicrobia, isolated from deep-marine sediment of South China Sea.</title>
        <authorList>
            <person name="Ahmad T."/>
            <person name="Ishaq S.E."/>
            <person name="Wang F."/>
        </authorList>
    </citation>
    <scope>NUCLEOTIDE SEQUENCE</scope>
    <source>
        <strain evidence="1">LMO-M01</strain>
    </source>
</reference>
<name>A0AAF0A0K8_9BACT</name>
<dbReference type="KEGG" id="slom:PXH66_18320"/>
<gene>
    <name evidence="1" type="ORF">PXH66_18320</name>
</gene>
<keyword evidence="2" id="KW-1185">Reference proteome</keyword>